<dbReference type="EMBL" id="KQ251789">
    <property type="protein sequence ID" value="KNC70218.1"/>
    <property type="molecule type" value="Genomic_DNA"/>
</dbReference>
<accession>A0A0L0F217</accession>
<name>A0A0L0F217_9EUKA</name>
<keyword evidence="1" id="KW-0472">Membrane</keyword>
<dbReference type="InterPro" id="IPR053100">
    <property type="entry name" value="Cytochrome_b5-related"/>
</dbReference>
<dbReference type="AlphaFoldDB" id="A0A0L0F217"/>
<dbReference type="RefSeq" id="XP_014144120.1">
    <property type="nucleotide sequence ID" value="XM_014288645.1"/>
</dbReference>
<organism evidence="2 3">
    <name type="scientific">Sphaeroforma arctica JP610</name>
    <dbReference type="NCBI Taxonomy" id="667725"/>
    <lineage>
        <taxon>Eukaryota</taxon>
        <taxon>Ichthyosporea</taxon>
        <taxon>Ichthyophonida</taxon>
        <taxon>Sphaeroforma</taxon>
    </lineage>
</organism>
<sequence length="105" mass="11493">TDITEAFEASHIDPKVQQLLRKFEKGPAKGSRKSPYTFADDGFYQTLKRRVYELLKNTPEGPSQISKKVMDGTALSFGILALLAGYFQSTLAAALAGALLAYVFC</sequence>
<keyword evidence="1" id="KW-1133">Transmembrane helix</keyword>
<protein>
    <submittedName>
        <fullName evidence="2">Uncharacterized protein</fullName>
    </submittedName>
</protein>
<dbReference type="Proteomes" id="UP000054560">
    <property type="component" value="Unassembled WGS sequence"/>
</dbReference>
<feature type="non-terminal residue" evidence="2">
    <location>
        <position position="1"/>
    </location>
</feature>
<keyword evidence="1" id="KW-0812">Transmembrane</keyword>
<evidence type="ECO:0000256" key="1">
    <source>
        <dbReference type="SAM" id="Phobius"/>
    </source>
</evidence>
<gene>
    <name evidence="2" type="ORF">SARC_17258</name>
</gene>
<reference evidence="2 3" key="1">
    <citation type="submission" date="2011-02" db="EMBL/GenBank/DDBJ databases">
        <title>The Genome Sequence of Sphaeroforma arctica JP610.</title>
        <authorList>
            <consortium name="The Broad Institute Genome Sequencing Platform"/>
            <person name="Russ C."/>
            <person name="Cuomo C."/>
            <person name="Young S.K."/>
            <person name="Zeng Q."/>
            <person name="Gargeya S."/>
            <person name="Alvarado L."/>
            <person name="Berlin A."/>
            <person name="Chapman S.B."/>
            <person name="Chen Z."/>
            <person name="Freedman E."/>
            <person name="Gellesch M."/>
            <person name="Goldberg J."/>
            <person name="Griggs A."/>
            <person name="Gujja S."/>
            <person name="Heilman E."/>
            <person name="Heiman D."/>
            <person name="Howarth C."/>
            <person name="Mehta T."/>
            <person name="Neiman D."/>
            <person name="Pearson M."/>
            <person name="Roberts A."/>
            <person name="Saif S."/>
            <person name="Shea T."/>
            <person name="Shenoy N."/>
            <person name="Sisk P."/>
            <person name="Stolte C."/>
            <person name="Sykes S."/>
            <person name="White J."/>
            <person name="Yandava C."/>
            <person name="Burger G."/>
            <person name="Gray M.W."/>
            <person name="Holland P.W.H."/>
            <person name="King N."/>
            <person name="Lang F.B.F."/>
            <person name="Roger A.J."/>
            <person name="Ruiz-Trillo I."/>
            <person name="Haas B."/>
            <person name="Nusbaum C."/>
            <person name="Birren B."/>
        </authorList>
    </citation>
    <scope>NUCLEOTIDE SEQUENCE [LARGE SCALE GENOMIC DNA]</scope>
    <source>
        <strain evidence="2 3">JP610</strain>
    </source>
</reference>
<dbReference type="GeneID" id="25917762"/>
<proteinExistence type="predicted"/>
<dbReference type="PANTHER" id="PTHR16740">
    <property type="entry name" value="CYTOCHROME B5-RELATED PROTEIN-RELATED"/>
    <property type="match status" value="1"/>
</dbReference>
<dbReference type="OrthoDB" id="260519at2759"/>
<dbReference type="eggNOG" id="KOG4232">
    <property type="taxonomic scope" value="Eukaryota"/>
</dbReference>
<evidence type="ECO:0000313" key="2">
    <source>
        <dbReference type="EMBL" id="KNC70218.1"/>
    </source>
</evidence>
<evidence type="ECO:0000313" key="3">
    <source>
        <dbReference type="Proteomes" id="UP000054560"/>
    </source>
</evidence>
<dbReference type="STRING" id="667725.A0A0L0F217"/>
<keyword evidence="3" id="KW-1185">Reference proteome</keyword>
<feature type="transmembrane region" description="Helical" evidence="1">
    <location>
        <begin position="74"/>
        <end position="104"/>
    </location>
</feature>
<dbReference type="PANTHER" id="PTHR16740:SF1">
    <property type="entry name" value="CYTOCHROME B5-RELATED PROTEIN-RELATED"/>
    <property type="match status" value="1"/>
</dbReference>